<evidence type="ECO:0000313" key="3">
    <source>
        <dbReference type="EMBL" id="KAJ4479810.1"/>
    </source>
</evidence>
<feature type="region of interest" description="Disordered" evidence="1">
    <location>
        <begin position="101"/>
        <end position="131"/>
    </location>
</feature>
<comment type="caution">
    <text evidence="3">The sequence shown here is derived from an EMBL/GenBank/DDBJ whole genome shotgun (WGS) entry which is preliminary data.</text>
</comment>
<proteinExistence type="predicted"/>
<keyword evidence="2" id="KW-0812">Transmembrane</keyword>
<organism evidence="3 4">
    <name type="scientific">Lentinula lateritia</name>
    <dbReference type="NCBI Taxonomy" id="40482"/>
    <lineage>
        <taxon>Eukaryota</taxon>
        <taxon>Fungi</taxon>
        <taxon>Dikarya</taxon>
        <taxon>Basidiomycota</taxon>
        <taxon>Agaricomycotina</taxon>
        <taxon>Agaricomycetes</taxon>
        <taxon>Agaricomycetidae</taxon>
        <taxon>Agaricales</taxon>
        <taxon>Marasmiineae</taxon>
        <taxon>Omphalotaceae</taxon>
        <taxon>Lentinula</taxon>
    </lineage>
</organism>
<reference evidence="3" key="2">
    <citation type="journal article" date="2023" name="Proc. Natl. Acad. Sci. U.S.A.">
        <title>A global phylogenomic analysis of the shiitake genus Lentinula.</title>
        <authorList>
            <person name="Sierra-Patev S."/>
            <person name="Min B."/>
            <person name="Naranjo-Ortiz M."/>
            <person name="Looney B."/>
            <person name="Konkel Z."/>
            <person name="Slot J.C."/>
            <person name="Sakamoto Y."/>
            <person name="Steenwyk J.L."/>
            <person name="Rokas A."/>
            <person name="Carro J."/>
            <person name="Camarero S."/>
            <person name="Ferreira P."/>
            <person name="Molpeceres G."/>
            <person name="Ruiz-Duenas F.J."/>
            <person name="Serrano A."/>
            <person name="Henrissat B."/>
            <person name="Drula E."/>
            <person name="Hughes K.W."/>
            <person name="Mata J.L."/>
            <person name="Ishikawa N.K."/>
            <person name="Vargas-Isla R."/>
            <person name="Ushijima S."/>
            <person name="Smith C.A."/>
            <person name="Donoghue J."/>
            <person name="Ahrendt S."/>
            <person name="Andreopoulos W."/>
            <person name="He G."/>
            <person name="LaButti K."/>
            <person name="Lipzen A."/>
            <person name="Ng V."/>
            <person name="Riley R."/>
            <person name="Sandor L."/>
            <person name="Barry K."/>
            <person name="Martinez A.T."/>
            <person name="Xiao Y."/>
            <person name="Gibbons J.G."/>
            <person name="Terashima K."/>
            <person name="Grigoriev I.V."/>
            <person name="Hibbett D."/>
        </authorList>
    </citation>
    <scope>NUCLEOTIDE SEQUENCE</scope>
    <source>
        <strain evidence="3">Sp2 HRB7682 ss15</strain>
    </source>
</reference>
<feature type="transmembrane region" description="Helical" evidence="2">
    <location>
        <begin position="245"/>
        <end position="264"/>
    </location>
</feature>
<protein>
    <submittedName>
        <fullName evidence="3">Uncharacterized protein</fullName>
    </submittedName>
</protein>
<reference evidence="3" key="1">
    <citation type="submission" date="2022-08" db="EMBL/GenBank/DDBJ databases">
        <authorList>
            <consortium name="DOE Joint Genome Institute"/>
            <person name="Min B."/>
            <person name="Riley R."/>
            <person name="Sierra-Patev S."/>
            <person name="Naranjo-Ortiz M."/>
            <person name="Looney B."/>
            <person name="Konkel Z."/>
            <person name="Slot J.C."/>
            <person name="Sakamoto Y."/>
            <person name="Steenwyk J.L."/>
            <person name="Rokas A."/>
            <person name="Carro J."/>
            <person name="Camarero S."/>
            <person name="Ferreira P."/>
            <person name="Molpeceres G."/>
            <person name="Ruiz-Duenas F.J."/>
            <person name="Serrano A."/>
            <person name="Henrissat B."/>
            <person name="Drula E."/>
            <person name="Hughes K.W."/>
            <person name="Mata J.L."/>
            <person name="Ishikawa N.K."/>
            <person name="Vargas-Isla R."/>
            <person name="Ushijima S."/>
            <person name="Smith C.A."/>
            <person name="Ahrendt S."/>
            <person name="Andreopoulos W."/>
            <person name="He G."/>
            <person name="Labutti K."/>
            <person name="Lipzen A."/>
            <person name="Ng V."/>
            <person name="Sandor L."/>
            <person name="Barry K."/>
            <person name="Martinez A.T."/>
            <person name="Xiao Y."/>
            <person name="Gibbons J.G."/>
            <person name="Terashima K."/>
            <person name="Hibbett D.S."/>
            <person name="Grigoriev I.V."/>
        </authorList>
    </citation>
    <scope>NUCLEOTIDE SEQUENCE</scope>
    <source>
        <strain evidence="3">Sp2 HRB7682 ss15</strain>
    </source>
</reference>
<feature type="transmembrane region" description="Helical" evidence="2">
    <location>
        <begin position="178"/>
        <end position="197"/>
    </location>
</feature>
<dbReference type="Proteomes" id="UP001150238">
    <property type="component" value="Unassembled WGS sequence"/>
</dbReference>
<dbReference type="AlphaFoldDB" id="A0A9W9DPC0"/>
<evidence type="ECO:0000256" key="2">
    <source>
        <dbReference type="SAM" id="Phobius"/>
    </source>
</evidence>
<gene>
    <name evidence="3" type="ORF">C8J55DRAFT_489436</name>
</gene>
<evidence type="ECO:0000256" key="1">
    <source>
        <dbReference type="SAM" id="MobiDB-lite"/>
    </source>
</evidence>
<keyword evidence="2" id="KW-0472">Membrane</keyword>
<dbReference type="EMBL" id="JANVFS010000016">
    <property type="protein sequence ID" value="KAJ4479810.1"/>
    <property type="molecule type" value="Genomic_DNA"/>
</dbReference>
<sequence length="299" mass="33523">MEDLLQMDVHDSKDLNRTTFSWNIVQVNGQLWASQPAPCVRFPGTMLSNHKPEDWEVNVKRTVWKEEGWDRFGLKSAGRPSCNVRPVSILPFDAAFSTRSWTGEGRMGQPVSVSGENLDGASPDDDEEEGRINRASGAREQLLGSAAGLVQQLTGLDDHNLPNPCDCCDSLDGLNRTVSWFLSLFLVTLVCFVHIPGPASSGLVVLRVALLVLVVLAVCGFWGGICRYNLSSFNVGKFKWKQDDTGWWYCFQLVVHFLPAVVLYQLGKVENLTLTLNKWRKQNRIRTLAFCQVGQYSWK</sequence>
<keyword evidence="2" id="KW-1133">Transmembrane helix</keyword>
<feature type="transmembrane region" description="Helical" evidence="2">
    <location>
        <begin position="204"/>
        <end position="225"/>
    </location>
</feature>
<evidence type="ECO:0000313" key="4">
    <source>
        <dbReference type="Proteomes" id="UP001150238"/>
    </source>
</evidence>
<name>A0A9W9DPC0_9AGAR</name>
<accession>A0A9W9DPC0</accession>